<feature type="active site" description="O-(5'-phospho-DNA)-serine intermediate" evidence="4">
    <location>
        <position position="31"/>
    </location>
</feature>
<dbReference type="PROSITE" id="PS51736">
    <property type="entry name" value="RECOMBINASES_3"/>
    <property type="match status" value="1"/>
</dbReference>
<dbReference type="InterPro" id="IPR036162">
    <property type="entry name" value="Resolvase-like_N_sf"/>
</dbReference>
<dbReference type="SUPFAM" id="SSF53041">
    <property type="entry name" value="Resolvase-like"/>
    <property type="match status" value="1"/>
</dbReference>
<evidence type="ECO:0000256" key="1">
    <source>
        <dbReference type="ARBA" id="ARBA00022908"/>
    </source>
</evidence>
<name>A0ABU3PR65_9CORY</name>
<proteinExistence type="predicted"/>
<accession>A0ABU3PR65</accession>
<evidence type="ECO:0000256" key="2">
    <source>
        <dbReference type="ARBA" id="ARBA00023125"/>
    </source>
</evidence>
<evidence type="ECO:0000313" key="7">
    <source>
        <dbReference type="EMBL" id="MDT9411959.1"/>
    </source>
</evidence>
<comment type="caution">
    <text evidence="7">The sequence shown here is derived from an EMBL/GenBank/DDBJ whole genome shotgun (WGS) entry which is preliminary data.</text>
</comment>
<reference evidence="7 8" key="1">
    <citation type="submission" date="2023-03" db="EMBL/GenBank/DDBJ databases">
        <title>Whole genome sequence of the first Corynebacterium rouxii strains isolated in Brazil: a recent member of Corynebacterium diphtheriae complex.</title>
        <authorList>
            <person name="Vieira V."/>
            <person name="Ramos J.N."/>
            <person name="Araujo M.R.B."/>
            <person name="Baio P.V."/>
            <person name="Sant'Anna L.O."/>
            <person name="Veras J.F.C."/>
            <person name="Vieira E.M.D."/>
            <person name="Sousa M.A.B."/>
            <person name="Camargo C.H."/>
            <person name="Sacchi C.T."/>
            <person name="Campos K.R."/>
            <person name="Santos M.B.N."/>
            <person name="Bokermann S."/>
            <person name="Alvim L.B."/>
            <person name="Santos L.S."/>
            <person name="Mattos-Guaraldi A.L."/>
        </authorList>
    </citation>
    <scope>NUCLEOTIDE SEQUENCE [LARGE SCALE GENOMIC DNA]</scope>
    <source>
        <strain evidence="7 8">70862</strain>
    </source>
</reference>
<gene>
    <name evidence="7" type="ORF">P8T80_11380</name>
</gene>
<evidence type="ECO:0000256" key="3">
    <source>
        <dbReference type="ARBA" id="ARBA00023172"/>
    </source>
</evidence>
<keyword evidence="1" id="KW-0229">DNA integration</keyword>
<dbReference type="Proteomes" id="UP001265983">
    <property type="component" value="Unassembled WGS sequence"/>
</dbReference>
<feature type="domain" description="Resolvase/invertase-type recombinase catalytic" evidence="6">
    <location>
        <begin position="23"/>
        <end position="56"/>
    </location>
</feature>
<dbReference type="RefSeq" id="WP_315644650.1">
    <property type="nucleotide sequence ID" value="NZ_JARUHM010000015.1"/>
</dbReference>
<keyword evidence="3" id="KW-0233">DNA recombination</keyword>
<evidence type="ECO:0000259" key="6">
    <source>
        <dbReference type="PROSITE" id="PS51736"/>
    </source>
</evidence>
<evidence type="ECO:0000256" key="5">
    <source>
        <dbReference type="SAM" id="MobiDB-lite"/>
    </source>
</evidence>
<evidence type="ECO:0000313" key="8">
    <source>
        <dbReference type="Proteomes" id="UP001265983"/>
    </source>
</evidence>
<dbReference type="PROSITE" id="PS00397">
    <property type="entry name" value="RECOMBINASES_1"/>
    <property type="match status" value="1"/>
</dbReference>
<feature type="region of interest" description="Disordered" evidence="5">
    <location>
        <begin position="31"/>
        <end position="56"/>
    </location>
</feature>
<keyword evidence="8" id="KW-1185">Reference proteome</keyword>
<dbReference type="InterPro" id="IPR006119">
    <property type="entry name" value="Resolv_N"/>
</dbReference>
<sequence>MDKETEPSLPLDLSEQPEVITGQKIGYARVSSKGQNLDRQTAALKKEKSSASSPTR</sequence>
<protein>
    <recommendedName>
        <fullName evidence="6">Resolvase/invertase-type recombinase catalytic domain-containing protein</fullName>
    </recommendedName>
</protein>
<dbReference type="EMBL" id="JARUHM010000015">
    <property type="protein sequence ID" value="MDT9411959.1"/>
    <property type="molecule type" value="Genomic_DNA"/>
</dbReference>
<keyword evidence="2" id="KW-0238">DNA-binding</keyword>
<evidence type="ECO:0000256" key="4">
    <source>
        <dbReference type="PROSITE-ProRule" id="PRU10137"/>
    </source>
</evidence>
<dbReference type="InterPro" id="IPR006118">
    <property type="entry name" value="Recombinase_CS"/>
</dbReference>
<organism evidence="7 8">
    <name type="scientific">Corynebacterium rouxii</name>
    <dbReference type="NCBI Taxonomy" id="2719119"/>
    <lineage>
        <taxon>Bacteria</taxon>
        <taxon>Bacillati</taxon>
        <taxon>Actinomycetota</taxon>
        <taxon>Actinomycetes</taxon>
        <taxon>Mycobacteriales</taxon>
        <taxon>Corynebacteriaceae</taxon>
        <taxon>Corynebacterium</taxon>
    </lineage>
</organism>